<dbReference type="EMBL" id="BTSY01000004">
    <property type="protein sequence ID" value="GMT24993.1"/>
    <property type="molecule type" value="Genomic_DNA"/>
</dbReference>
<reference evidence="2" key="1">
    <citation type="submission" date="2023-10" db="EMBL/GenBank/DDBJ databases">
        <title>Genome assembly of Pristionchus species.</title>
        <authorList>
            <person name="Yoshida K."/>
            <person name="Sommer R.J."/>
        </authorList>
    </citation>
    <scope>NUCLEOTIDE SEQUENCE</scope>
    <source>
        <strain evidence="2">RS5133</strain>
    </source>
</reference>
<organism evidence="2 3">
    <name type="scientific">Pristionchus fissidentatus</name>
    <dbReference type="NCBI Taxonomy" id="1538716"/>
    <lineage>
        <taxon>Eukaryota</taxon>
        <taxon>Metazoa</taxon>
        <taxon>Ecdysozoa</taxon>
        <taxon>Nematoda</taxon>
        <taxon>Chromadorea</taxon>
        <taxon>Rhabditida</taxon>
        <taxon>Rhabditina</taxon>
        <taxon>Diplogasteromorpha</taxon>
        <taxon>Diplogasteroidea</taxon>
        <taxon>Neodiplogasteridae</taxon>
        <taxon>Pristionchus</taxon>
    </lineage>
</organism>
<proteinExistence type="predicted"/>
<dbReference type="AlphaFoldDB" id="A0AAV5W021"/>
<gene>
    <name evidence="2" type="ORF">PFISCL1PPCAC_16290</name>
</gene>
<feature type="region of interest" description="Disordered" evidence="1">
    <location>
        <begin position="210"/>
        <end position="241"/>
    </location>
</feature>
<evidence type="ECO:0000256" key="1">
    <source>
        <dbReference type="SAM" id="MobiDB-lite"/>
    </source>
</evidence>
<protein>
    <submittedName>
        <fullName evidence="2">Uncharacterized protein</fullName>
    </submittedName>
</protein>
<name>A0AAV5W021_9BILA</name>
<comment type="caution">
    <text evidence="2">The sequence shown here is derived from an EMBL/GenBank/DDBJ whole genome shotgun (WGS) entry which is preliminary data.</text>
</comment>
<evidence type="ECO:0000313" key="3">
    <source>
        <dbReference type="Proteomes" id="UP001432322"/>
    </source>
</evidence>
<keyword evidence="3" id="KW-1185">Reference proteome</keyword>
<feature type="region of interest" description="Disordered" evidence="1">
    <location>
        <begin position="1"/>
        <end position="22"/>
    </location>
</feature>
<dbReference type="Proteomes" id="UP001432322">
    <property type="component" value="Unassembled WGS sequence"/>
</dbReference>
<sequence>MDHHPPFHAGSRITASGRPIVNSNGVVHHNPVTRPLFFRPPDPYAQSQRGFPVRQIVVRRSGGLYDGSYNIRDFHLPRDQPEFSGNGIVGSGGPSIYHVNRSKDIDVGLLARHAERAIRDCKIILHTQIWFEAIMMTFGENMTVLEAARNINVDLMLMLRLVNMVRGSMRLAPLNSTRCRQFESETGAGDYSSNQQLEIRRIIRVLPRREALPTPEPSESPDEYAKSPMKSPESSIPVKSPKEEPAHYYTFTGRGIMRAKLVQIKGNAISEDEVTAAVKADTEIRSDEGLLALELASIATMRSVLREENRTDFIGSNDDLKKYFNNLLLQHKQDASPSSIRALTHLVTRKNRNFDAIVAEEGVNRKMMRTLIRLALFEKRLEIAQILPSDDEMDGKHVKEEEDMETSEDWLHSMVEELSVPITAPNLNVVLDLAERKSDRACLKALYRHISPLIETDVRMRIAVERLVMDGYSVSSGVPEAVFEFWSARMEWMLTFLLREYPVYLARWKSLAESRQSQEAAVESGKRRESSRIKARESAVPDSLYLDKIFNRDLKKSFIGFLKKLKWIGMPMSESTVVLVGEKAISFLDEKRVVKRESWSEWINLVLGVEESGLFDYLDRDD</sequence>
<evidence type="ECO:0000313" key="2">
    <source>
        <dbReference type="EMBL" id="GMT24993.1"/>
    </source>
</evidence>
<accession>A0AAV5W021</accession>